<dbReference type="AlphaFoldDB" id="A0A2N5U7F0"/>
<evidence type="ECO:0000313" key="3">
    <source>
        <dbReference type="Proteomes" id="UP000235388"/>
    </source>
</evidence>
<name>A0A2N5U7F0_9BASI</name>
<accession>A0A2N5U7F0</accession>
<sequence>MPSPLRASCLPPPLISTLQPPSRQSTRIITPIQQECKTSGTCLRLIHSGTAGINQSNTAVRAVLKQPCLTGGPAGTGRTNLSDQLALALVGQCPSDHRSNTAVRAPLEQPCSTG</sequence>
<evidence type="ECO:0000256" key="1">
    <source>
        <dbReference type="SAM" id="MobiDB-lite"/>
    </source>
</evidence>
<proteinExistence type="predicted"/>
<comment type="caution">
    <text evidence="2">The sequence shown here is derived from an EMBL/GenBank/DDBJ whole genome shotgun (WGS) entry which is preliminary data.</text>
</comment>
<organism evidence="2 3">
    <name type="scientific">Puccinia coronata f. sp. avenae</name>
    <dbReference type="NCBI Taxonomy" id="200324"/>
    <lineage>
        <taxon>Eukaryota</taxon>
        <taxon>Fungi</taxon>
        <taxon>Dikarya</taxon>
        <taxon>Basidiomycota</taxon>
        <taxon>Pucciniomycotina</taxon>
        <taxon>Pucciniomycetes</taxon>
        <taxon>Pucciniales</taxon>
        <taxon>Pucciniaceae</taxon>
        <taxon>Puccinia</taxon>
    </lineage>
</organism>
<keyword evidence="3" id="KW-1185">Reference proteome</keyword>
<reference evidence="2 3" key="1">
    <citation type="submission" date="2017-11" db="EMBL/GenBank/DDBJ databases">
        <title>De novo assembly and phasing of dikaryotic genomes from two isolates of Puccinia coronata f. sp. avenae, the causal agent of oat crown rust.</title>
        <authorList>
            <person name="Miller M.E."/>
            <person name="Zhang Y."/>
            <person name="Omidvar V."/>
            <person name="Sperschneider J."/>
            <person name="Schwessinger B."/>
            <person name="Raley C."/>
            <person name="Palmer J.M."/>
            <person name="Garnica D."/>
            <person name="Upadhyaya N."/>
            <person name="Rathjen J."/>
            <person name="Taylor J.M."/>
            <person name="Park R.F."/>
            <person name="Dodds P.N."/>
            <person name="Hirsch C.D."/>
            <person name="Kianian S.F."/>
            <person name="Figueroa M."/>
        </authorList>
    </citation>
    <scope>NUCLEOTIDE SEQUENCE [LARGE SCALE GENOMIC DNA]</scope>
    <source>
        <strain evidence="2">12NC29</strain>
    </source>
</reference>
<protein>
    <submittedName>
        <fullName evidence="2">Uncharacterized protein</fullName>
    </submittedName>
</protein>
<dbReference type="EMBL" id="PGCJ01000294">
    <property type="protein sequence ID" value="PLW33667.1"/>
    <property type="molecule type" value="Genomic_DNA"/>
</dbReference>
<feature type="compositionally biased region" description="Polar residues" evidence="1">
    <location>
        <begin position="16"/>
        <end position="25"/>
    </location>
</feature>
<dbReference type="Proteomes" id="UP000235388">
    <property type="component" value="Unassembled WGS sequence"/>
</dbReference>
<gene>
    <name evidence="2" type="ORF">PCANC_23083</name>
</gene>
<feature type="region of interest" description="Disordered" evidence="1">
    <location>
        <begin position="1"/>
        <end position="25"/>
    </location>
</feature>
<evidence type="ECO:0000313" key="2">
    <source>
        <dbReference type="EMBL" id="PLW33667.1"/>
    </source>
</evidence>